<evidence type="ECO:0000313" key="11">
    <source>
        <dbReference type="Proteomes" id="UP001174208"/>
    </source>
</evidence>
<gene>
    <name evidence="10" type="ORF">P5G50_16225</name>
</gene>
<dbReference type="RefSeq" id="WP_301211967.1">
    <property type="nucleotide sequence ID" value="NZ_JAROCF010000001.1"/>
</dbReference>
<protein>
    <recommendedName>
        <fullName evidence="6">Probable acetyl-CoA acetyltransferase</fullName>
        <ecNumber evidence="2">2.3.1.9</ecNumber>
    </recommendedName>
    <alternativeName>
        <fullName evidence="5">Acetoacetyl-CoA thiolase</fullName>
    </alternativeName>
</protein>
<evidence type="ECO:0000259" key="8">
    <source>
        <dbReference type="Pfam" id="PF00108"/>
    </source>
</evidence>
<keyword evidence="11" id="KW-1185">Reference proteome</keyword>
<dbReference type="GO" id="GO:0016746">
    <property type="term" value="F:acyltransferase activity"/>
    <property type="evidence" value="ECO:0007669"/>
    <property type="project" value="UniProtKB-KW"/>
</dbReference>
<dbReference type="InterPro" id="IPR016039">
    <property type="entry name" value="Thiolase-like"/>
</dbReference>
<evidence type="ECO:0000313" key="10">
    <source>
        <dbReference type="EMBL" id="MDN4615998.1"/>
    </source>
</evidence>
<dbReference type="Gene3D" id="3.40.47.10">
    <property type="match status" value="1"/>
</dbReference>
<dbReference type="SUPFAM" id="SSF53901">
    <property type="entry name" value="Thiolase-like"/>
    <property type="match status" value="2"/>
</dbReference>
<evidence type="ECO:0000256" key="7">
    <source>
        <dbReference type="RuleBase" id="RU003557"/>
    </source>
</evidence>
<evidence type="ECO:0000256" key="6">
    <source>
        <dbReference type="ARBA" id="ARBA00040529"/>
    </source>
</evidence>
<dbReference type="InterPro" id="IPR020610">
    <property type="entry name" value="Thiolase_AS"/>
</dbReference>
<dbReference type="PIRSF" id="PIRSF000429">
    <property type="entry name" value="Ac-CoA_Ac_transf"/>
    <property type="match status" value="1"/>
</dbReference>
<keyword evidence="3 7" id="KW-0808">Transferase</keyword>
<dbReference type="Pfam" id="PF02803">
    <property type="entry name" value="Thiolase_C"/>
    <property type="match status" value="1"/>
</dbReference>
<dbReference type="InterPro" id="IPR002155">
    <property type="entry name" value="Thiolase"/>
</dbReference>
<dbReference type="Pfam" id="PF00108">
    <property type="entry name" value="Thiolase_N"/>
    <property type="match status" value="1"/>
</dbReference>
<dbReference type="PANTHER" id="PTHR18919">
    <property type="entry name" value="ACETYL-COA C-ACYLTRANSFERASE"/>
    <property type="match status" value="1"/>
</dbReference>
<name>A0ABT8KEX1_9MICO</name>
<dbReference type="PROSITE" id="PS00098">
    <property type="entry name" value="THIOLASE_1"/>
    <property type="match status" value="1"/>
</dbReference>
<keyword evidence="4 7" id="KW-0012">Acyltransferase</keyword>
<sequence length="395" mass="40462">MPEAYLVGGVRTPVGRYGGALAGVRPDDLAALVVAEAVARAGVPGHAVDEVVLGAANQAGEDNRNVARMAVLLAGLPDEVPAFTVNRLCASGLTAITLAGQAVRAGDADIVVAGGAESMTRAPWVQGKPERPWAKPGPQYDTSIGWRFANPRLLARDKATYTMPETAEEVARLDGITRDDADAFALESHRRAAAATDAERFADEIVPVETPGGIVAVDEGIRRDTGMEALAALKPVVPGGHVVTAGNASPLNDGASAVVVASEDAVSRYGLRPRARIVAGASAGVAPEVMGLGPVPATNRALQRAGLEVGDLGSVELNEAFASQALACIRRLGLDERRVNADGGAIALGHALGSSGARIAVTLLGRMEREGSRYGLATMCVGVGQGTALIVEAVR</sequence>
<reference evidence="10" key="1">
    <citation type="submission" date="2023-06" db="EMBL/GenBank/DDBJ databases">
        <title>MT1 and MT2 Draft Genomes of Novel Species.</title>
        <authorList>
            <person name="Venkateswaran K."/>
        </authorList>
    </citation>
    <scope>NUCLEOTIDE SEQUENCE</scope>
    <source>
        <strain evidence="10">F6_8S_P_1B</strain>
    </source>
</reference>
<dbReference type="NCBIfam" id="TIGR01930">
    <property type="entry name" value="AcCoA-C-Actrans"/>
    <property type="match status" value="1"/>
</dbReference>
<dbReference type="InterPro" id="IPR020617">
    <property type="entry name" value="Thiolase_C"/>
</dbReference>
<dbReference type="PANTHER" id="PTHR18919:SF107">
    <property type="entry name" value="ACETYL-COA ACETYLTRANSFERASE, CYTOSOLIC"/>
    <property type="match status" value="1"/>
</dbReference>
<accession>A0ABT8KEX1</accession>
<dbReference type="InterPro" id="IPR020615">
    <property type="entry name" value="Thiolase_acyl_enz_int_AS"/>
</dbReference>
<evidence type="ECO:0000256" key="3">
    <source>
        <dbReference type="ARBA" id="ARBA00022679"/>
    </source>
</evidence>
<dbReference type="Proteomes" id="UP001174208">
    <property type="component" value="Unassembled WGS sequence"/>
</dbReference>
<comment type="similarity">
    <text evidence="1 7">Belongs to the thiolase-like superfamily. Thiolase family.</text>
</comment>
<evidence type="ECO:0000256" key="1">
    <source>
        <dbReference type="ARBA" id="ARBA00010982"/>
    </source>
</evidence>
<organism evidence="10 11">
    <name type="scientific">Leifsonia williamsii</name>
    <dbReference type="NCBI Taxonomy" id="3035919"/>
    <lineage>
        <taxon>Bacteria</taxon>
        <taxon>Bacillati</taxon>
        <taxon>Actinomycetota</taxon>
        <taxon>Actinomycetes</taxon>
        <taxon>Micrococcales</taxon>
        <taxon>Microbacteriaceae</taxon>
        <taxon>Leifsonia</taxon>
    </lineage>
</organism>
<dbReference type="PROSITE" id="PS00099">
    <property type="entry name" value="THIOLASE_3"/>
    <property type="match status" value="1"/>
</dbReference>
<comment type="caution">
    <text evidence="10">The sequence shown here is derived from an EMBL/GenBank/DDBJ whole genome shotgun (WGS) entry which is preliminary data.</text>
</comment>
<dbReference type="InterPro" id="IPR020616">
    <property type="entry name" value="Thiolase_N"/>
</dbReference>
<evidence type="ECO:0000256" key="2">
    <source>
        <dbReference type="ARBA" id="ARBA00012705"/>
    </source>
</evidence>
<feature type="domain" description="Thiolase N-terminal" evidence="8">
    <location>
        <begin position="5"/>
        <end position="264"/>
    </location>
</feature>
<dbReference type="EMBL" id="JAROCF010000001">
    <property type="protein sequence ID" value="MDN4615998.1"/>
    <property type="molecule type" value="Genomic_DNA"/>
</dbReference>
<evidence type="ECO:0000259" key="9">
    <source>
        <dbReference type="Pfam" id="PF02803"/>
    </source>
</evidence>
<evidence type="ECO:0000256" key="5">
    <source>
        <dbReference type="ARBA" id="ARBA00030755"/>
    </source>
</evidence>
<dbReference type="EC" id="2.3.1.9" evidence="2"/>
<proteinExistence type="inferred from homology"/>
<feature type="domain" description="Thiolase C-terminal" evidence="9">
    <location>
        <begin position="272"/>
        <end position="392"/>
    </location>
</feature>
<dbReference type="CDD" id="cd00751">
    <property type="entry name" value="thiolase"/>
    <property type="match status" value="1"/>
</dbReference>
<evidence type="ECO:0000256" key="4">
    <source>
        <dbReference type="ARBA" id="ARBA00023315"/>
    </source>
</evidence>